<gene>
    <name evidence="1" type="ordered locus">Desku_0872</name>
</gene>
<organism evidence="1 2">
    <name type="scientific">Desulfofundulus kuznetsovii (strain DSM 6115 / VKM B-1805 / 17)</name>
    <name type="common">Desulfotomaculum kuznetsovii</name>
    <dbReference type="NCBI Taxonomy" id="760568"/>
    <lineage>
        <taxon>Bacteria</taxon>
        <taxon>Bacillati</taxon>
        <taxon>Bacillota</taxon>
        <taxon>Clostridia</taxon>
        <taxon>Eubacteriales</taxon>
        <taxon>Peptococcaceae</taxon>
        <taxon>Desulfofundulus</taxon>
    </lineage>
</organism>
<reference evidence="2" key="1">
    <citation type="submission" date="2011-05" db="EMBL/GenBank/DDBJ databases">
        <title>Complete sequence of Desulfotomaculum kuznetsovii DSM 6115.</title>
        <authorList>
            <person name="Lucas S."/>
            <person name="Han J."/>
            <person name="Lapidus A."/>
            <person name="Cheng J.-F."/>
            <person name="Goodwin L."/>
            <person name="Pitluck S."/>
            <person name="Peters L."/>
            <person name="Mikhailova N."/>
            <person name="Lu M."/>
            <person name="Saunders E."/>
            <person name="Han C."/>
            <person name="Tapia R."/>
            <person name="Land M."/>
            <person name="Hauser L."/>
            <person name="Kyrpides N."/>
            <person name="Ivanova N."/>
            <person name="Pagani I."/>
            <person name="Nazina T."/>
            <person name="Ivanova A."/>
            <person name="Parshina S."/>
            <person name="Kuever J."/>
            <person name="Muyzer G."/>
            <person name="Plugge C."/>
            <person name="Stams A."/>
            <person name="Woyke T."/>
        </authorList>
    </citation>
    <scope>NUCLEOTIDE SEQUENCE [LARGE SCALE GENOMIC DNA]</scope>
    <source>
        <strain evidence="2">DSM 6115 / VKM B-1805 / 17</strain>
    </source>
</reference>
<accession>A0AAU8PLW0</accession>
<name>A0AAU8PLW0_DESK7</name>
<keyword evidence="2" id="KW-1185">Reference proteome</keyword>
<dbReference type="AlphaFoldDB" id="A0AAU8PLW0"/>
<evidence type="ECO:0000313" key="2">
    <source>
        <dbReference type="Proteomes" id="UP000009229"/>
    </source>
</evidence>
<sequence>MKMELLKRIADYLTDCSRKSREHTCPACGYIALVYHSDGTAGCALCGVEILDKDEVTKLRDRGKLA</sequence>
<protein>
    <submittedName>
        <fullName evidence="1">Uncharacterized protein</fullName>
    </submittedName>
</protein>
<dbReference type="EMBL" id="CP002770">
    <property type="protein sequence ID" value="AEG14472.1"/>
    <property type="molecule type" value="Genomic_DNA"/>
</dbReference>
<dbReference type="Proteomes" id="UP000009229">
    <property type="component" value="Chromosome"/>
</dbReference>
<evidence type="ECO:0000313" key="1">
    <source>
        <dbReference type="EMBL" id="AEG14472.1"/>
    </source>
</evidence>
<dbReference type="RefSeq" id="WP_013821987.1">
    <property type="nucleotide sequence ID" value="NC_015573.1"/>
</dbReference>
<proteinExistence type="predicted"/>
<dbReference type="KEGG" id="dku:Desku_0872"/>